<protein>
    <submittedName>
        <fullName evidence="3">Chaperone dnaJ-related-like</fullName>
    </submittedName>
</protein>
<accession>A0A2P6TEH6</accession>
<organism evidence="3 4">
    <name type="scientific">Chlorella sorokiniana</name>
    <name type="common">Freshwater green alga</name>
    <dbReference type="NCBI Taxonomy" id="3076"/>
    <lineage>
        <taxon>Eukaryota</taxon>
        <taxon>Viridiplantae</taxon>
        <taxon>Chlorophyta</taxon>
        <taxon>core chlorophytes</taxon>
        <taxon>Trebouxiophyceae</taxon>
        <taxon>Chlorellales</taxon>
        <taxon>Chlorellaceae</taxon>
        <taxon>Chlorella clade</taxon>
        <taxon>Chlorella</taxon>
    </lineage>
</organism>
<gene>
    <name evidence="3" type="ORF">C2E21_8520</name>
</gene>
<feature type="signal peptide" evidence="2">
    <location>
        <begin position="1"/>
        <end position="20"/>
    </location>
</feature>
<feature type="chain" id="PRO_5015203661" evidence="2">
    <location>
        <begin position="21"/>
        <end position="702"/>
    </location>
</feature>
<feature type="region of interest" description="Disordered" evidence="1">
    <location>
        <begin position="464"/>
        <end position="505"/>
    </location>
</feature>
<evidence type="ECO:0000313" key="3">
    <source>
        <dbReference type="EMBL" id="PRW21037.1"/>
    </source>
</evidence>
<dbReference type="OrthoDB" id="513551at2759"/>
<dbReference type="AlphaFoldDB" id="A0A2P6TEH6"/>
<evidence type="ECO:0000313" key="4">
    <source>
        <dbReference type="Proteomes" id="UP000239899"/>
    </source>
</evidence>
<reference evidence="3 4" key="1">
    <citation type="journal article" date="2018" name="Plant J.">
        <title>Genome sequences of Chlorella sorokiniana UTEX 1602 and Micractinium conductrix SAG 241.80: implications to maltose excretion by a green alga.</title>
        <authorList>
            <person name="Arriola M.B."/>
            <person name="Velmurugan N."/>
            <person name="Zhang Y."/>
            <person name="Plunkett M.H."/>
            <person name="Hondzo H."/>
            <person name="Barney B.M."/>
        </authorList>
    </citation>
    <scope>NUCLEOTIDE SEQUENCE [LARGE SCALE GENOMIC DNA]</scope>
    <source>
        <strain evidence="4">UTEX 1602</strain>
    </source>
</reference>
<comment type="caution">
    <text evidence="3">The sequence shown here is derived from an EMBL/GenBank/DDBJ whole genome shotgun (WGS) entry which is preliminary data.</text>
</comment>
<keyword evidence="2" id="KW-0732">Signal</keyword>
<name>A0A2P6TEH6_CHLSO</name>
<evidence type="ECO:0000256" key="1">
    <source>
        <dbReference type="SAM" id="MobiDB-lite"/>
    </source>
</evidence>
<dbReference type="Proteomes" id="UP000239899">
    <property type="component" value="Unassembled WGS sequence"/>
</dbReference>
<sequence>MAVRVRVVLLVVCCAVVVRGSVEILNGGAPAPARPAVAAAAAAAASHAPVVIPAHLTNVNPVIAGKACVYTPAVLPAYTDAAAYKASAPLTSCSDKRPTQAQSAVVSHGADKESCTWVAQQKGQLKHSGSGSSTAERVVRYSVGVNSPSQQAYTLEPSTCRVDLEYEIDNPVTPSAYPVARIFAWLNGFDNNGTELPGGLQSGVMCVLARGAPCCSKSVTVHRGASFLYFSRVVWTDRLPIVEALRKTNRSCADTPEGICASYGPPYQFNYKLRITEHRCQRGSFAPSSGSWPFGQPGNVLAPGGQSYSIVRAAALQLDGASQVEWKVSSPYPMVVAAAPKAARDSLCVDNTVNKVFVSVSCDWTQIKAAALPGTYCVGRRCAARFKFDPTLRGWGMLIAYPTPYTYYPAAPWYYNATAWPTQLVNVQQFNRPAARDLRTTTMQTVASARAVAVNASYGSNYGTSMSREGAPARRPSFAPPRRQPQQRSGFPEQPEAAATASPASLELNPYRTRSFLDQPDNVKDFATLQSMMEEIQANIALRQDTISLLTGEVTRLKGQMQTAQGLSSDNGSLGHSAATLSAPISNGRAAAALPPAAAFPAPSFAAPAATASSLPSIFSGDGKKDVGLYGASVAAVVFFAGVVAPVLEDKVGLGGPAYYDFIASRGLPTQMAEVDPIIASHAGGAVGIMTAQLLSNKQRRQ</sequence>
<evidence type="ECO:0000256" key="2">
    <source>
        <dbReference type="SAM" id="SignalP"/>
    </source>
</evidence>
<dbReference type="EMBL" id="LHPG02000020">
    <property type="protein sequence ID" value="PRW21037.1"/>
    <property type="molecule type" value="Genomic_DNA"/>
</dbReference>
<proteinExistence type="predicted"/>
<keyword evidence="4" id="KW-1185">Reference proteome</keyword>